<dbReference type="RefSeq" id="XP_011122012.1">
    <property type="nucleotide sequence ID" value="XM_011123710.1"/>
</dbReference>
<dbReference type="Proteomes" id="UP000008784">
    <property type="component" value="Unassembled WGS sequence"/>
</dbReference>
<sequence length="109" mass="12051">MNTLRPGLEELERTIFVRPLDLQRQEELESEVSYFERFLKNETAGDIRDCLGIPHSELWHRTKTHFQPGLCDLVLPSIPAVVLEAVVQSSNFGHGGGGGGGGAWTCAYP</sequence>
<keyword evidence="2" id="KW-1185">Reference proteome</keyword>
<dbReference type="GeneID" id="22892937"/>
<gene>
    <name evidence="1" type="ORF">AOL_s00078g447</name>
</gene>
<evidence type="ECO:0000313" key="1">
    <source>
        <dbReference type="EMBL" id="EGX49414.1"/>
    </source>
</evidence>
<protein>
    <submittedName>
        <fullName evidence="1">Uncharacterized protein</fullName>
    </submittedName>
</protein>
<name>G1XC00_ARTOA</name>
<dbReference type="OrthoDB" id="5297689at2759"/>
<dbReference type="InParanoid" id="G1XC00"/>
<dbReference type="HOGENOM" id="CLU_2183326_0_0_1"/>
<reference evidence="1 2" key="1">
    <citation type="journal article" date="2011" name="PLoS Pathog.">
        <title>Genomic and proteomic analyses of the fungus Arthrobotrys oligospora provide insights into nematode-trap formation.</title>
        <authorList>
            <person name="Yang J."/>
            <person name="Wang L."/>
            <person name="Ji X."/>
            <person name="Feng Y."/>
            <person name="Li X."/>
            <person name="Zou C."/>
            <person name="Xu J."/>
            <person name="Ren Y."/>
            <person name="Mi Q."/>
            <person name="Wu J."/>
            <person name="Liu S."/>
            <person name="Liu Y."/>
            <person name="Huang X."/>
            <person name="Wang H."/>
            <person name="Niu X."/>
            <person name="Li J."/>
            <person name="Liang L."/>
            <person name="Luo Y."/>
            <person name="Ji K."/>
            <person name="Zhou W."/>
            <person name="Yu Z."/>
            <person name="Li G."/>
            <person name="Liu Y."/>
            <person name="Li L."/>
            <person name="Qiao M."/>
            <person name="Feng L."/>
            <person name="Zhang K.-Q."/>
        </authorList>
    </citation>
    <scope>NUCLEOTIDE SEQUENCE [LARGE SCALE GENOMIC DNA]</scope>
    <source>
        <strain evidence="2">ATCC 24927 / CBS 115.81 / DSM 1491</strain>
    </source>
</reference>
<comment type="caution">
    <text evidence="1">The sequence shown here is derived from an EMBL/GenBank/DDBJ whole genome shotgun (WGS) entry which is preliminary data.</text>
</comment>
<organism evidence="1 2">
    <name type="scientific">Arthrobotrys oligospora (strain ATCC 24927 / CBS 115.81 / DSM 1491)</name>
    <name type="common">Nematode-trapping fungus</name>
    <name type="synonym">Didymozoophaga oligospora</name>
    <dbReference type="NCBI Taxonomy" id="756982"/>
    <lineage>
        <taxon>Eukaryota</taxon>
        <taxon>Fungi</taxon>
        <taxon>Dikarya</taxon>
        <taxon>Ascomycota</taxon>
        <taxon>Pezizomycotina</taxon>
        <taxon>Orbiliomycetes</taxon>
        <taxon>Orbiliales</taxon>
        <taxon>Orbiliaceae</taxon>
        <taxon>Orbilia</taxon>
        <taxon>Orbilia oligospora</taxon>
    </lineage>
</organism>
<evidence type="ECO:0000313" key="2">
    <source>
        <dbReference type="Proteomes" id="UP000008784"/>
    </source>
</evidence>
<dbReference type="AlphaFoldDB" id="G1XC00"/>
<accession>G1XC00</accession>
<dbReference type="EMBL" id="ADOT01000134">
    <property type="protein sequence ID" value="EGX49414.1"/>
    <property type="molecule type" value="Genomic_DNA"/>
</dbReference>
<proteinExistence type="predicted"/>